<reference evidence="3" key="1">
    <citation type="journal article" date="2020" name="Nature">
        <title>Giant virus diversity and host interactions through global metagenomics.</title>
        <authorList>
            <person name="Schulz F."/>
            <person name="Roux S."/>
            <person name="Paez-Espino D."/>
            <person name="Jungbluth S."/>
            <person name="Walsh D.A."/>
            <person name="Denef V.J."/>
            <person name="McMahon K.D."/>
            <person name="Konstantinidis K.T."/>
            <person name="Eloe-Fadrosh E.A."/>
            <person name="Kyrpides N.C."/>
            <person name="Woyke T."/>
        </authorList>
    </citation>
    <scope>NUCLEOTIDE SEQUENCE</scope>
    <source>
        <strain evidence="3">GVMAG-M-3300020166-5</strain>
    </source>
</reference>
<sequence>MGIHQLNYFIRSKCDAAIKVIGFSQLSGKKIVVDTSIYMYKYAKEGNLIEGMFRLISTLLYYKISPVFIFDGKPPPEKENLLADRRRKKKEAEYKYNELKQSLTRSGKNVYSIENNKQLQLYKKAFTRIRSEEINDIKEMMTHFGVEYYDADNEADKLCVSLVLGGYAWACLSEDTDMFVYGCPRILRYISLMANNVVIYDLYKILKILNITQDEFVKICVFTGTDYNVGVGNIHNIYKKFIIYKKEGSSYPMHEWMNKTMGISGDKKNYENICNMFNVGRNYELTIRNNKENYPMLKAFLENYNFIFLNSLRS</sequence>
<dbReference type="Pfam" id="PF00867">
    <property type="entry name" value="XPG_I"/>
    <property type="match status" value="1"/>
</dbReference>
<dbReference type="SUPFAM" id="SSF88723">
    <property type="entry name" value="PIN domain-like"/>
    <property type="match status" value="1"/>
</dbReference>
<organism evidence="3">
    <name type="scientific">viral metagenome</name>
    <dbReference type="NCBI Taxonomy" id="1070528"/>
    <lineage>
        <taxon>unclassified sequences</taxon>
        <taxon>metagenomes</taxon>
        <taxon>organismal metagenomes</taxon>
    </lineage>
</organism>
<dbReference type="InterPro" id="IPR006086">
    <property type="entry name" value="XPG-I_dom"/>
</dbReference>
<evidence type="ECO:0000259" key="1">
    <source>
        <dbReference type="SMART" id="SM00484"/>
    </source>
</evidence>
<dbReference type="GO" id="GO:0004518">
    <property type="term" value="F:nuclease activity"/>
    <property type="evidence" value="ECO:0007669"/>
    <property type="project" value="InterPro"/>
</dbReference>
<evidence type="ECO:0008006" key="4">
    <source>
        <dbReference type="Google" id="ProtNLM"/>
    </source>
</evidence>
<dbReference type="EMBL" id="MN739278">
    <property type="protein sequence ID" value="QHS96724.1"/>
    <property type="molecule type" value="Genomic_DNA"/>
</dbReference>
<dbReference type="PANTHER" id="PTHR11081">
    <property type="entry name" value="FLAP ENDONUCLEASE FAMILY MEMBER"/>
    <property type="match status" value="1"/>
</dbReference>
<dbReference type="InterPro" id="IPR006084">
    <property type="entry name" value="XPG/Rad2"/>
</dbReference>
<evidence type="ECO:0000259" key="2">
    <source>
        <dbReference type="SMART" id="SM00485"/>
    </source>
</evidence>
<dbReference type="InterPro" id="IPR029060">
    <property type="entry name" value="PIN-like_dom_sf"/>
</dbReference>
<feature type="domain" description="XPG N-terminal" evidence="2">
    <location>
        <begin position="1"/>
        <end position="92"/>
    </location>
</feature>
<protein>
    <recommendedName>
        <fullName evidence="4">XPG N-terminal domain-containing protein</fullName>
    </recommendedName>
</protein>
<proteinExistence type="predicted"/>
<dbReference type="SMART" id="SM00484">
    <property type="entry name" value="XPGI"/>
    <property type="match status" value="1"/>
</dbReference>
<dbReference type="InterPro" id="IPR006085">
    <property type="entry name" value="XPG_DNA_repair_N"/>
</dbReference>
<dbReference type="AlphaFoldDB" id="A0A6C0BYT6"/>
<dbReference type="Gene3D" id="3.40.50.1010">
    <property type="entry name" value="5'-nuclease"/>
    <property type="match status" value="1"/>
</dbReference>
<accession>A0A6C0BYT6</accession>
<name>A0A6C0BYT6_9ZZZZ</name>
<evidence type="ECO:0000313" key="3">
    <source>
        <dbReference type="EMBL" id="QHS96724.1"/>
    </source>
</evidence>
<dbReference type="Pfam" id="PF00752">
    <property type="entry name" value="XPG_N"/>
    <property type="match status" value="1"/>
</dbReference>
<feature type="domain" description="XPG-I" evidence="1">
    <location>
        <begin position="142"/>
        <end position="211"/>
    </location>
</feature>
<dbReference type="PRINTS" id="PR00853">
    <property type="entry name" value="XPGRADSUPER"/>
</dbReference>
<dbReference type="SMART" id="SM00485">
    <property type="entry name" value="XPGN"/>
    <property type="match status" value="1"/>
</dbReference>